<dbReference type="Proteomes" id="UP000015388">
    <property type="component" value="Chromosome"/>
</dbReference>
<dbReference type="eggNOG" id="COG3568">
    <property type="taxonomic scope" value="Bacteria"/>
</dbReference>
<dbReference type="EMBL" id="CP003924">
    <property type="protein sequence ID" value="AGS34453.1"/>
    <property type="molecule type" value="Genomic_DNA"/>
</dbReference>
<evidence type="ECO:0000313" key="2">
    <source>
        <dbReference type="EMBL" id="AGS34453.1"/>
    </source>
</evidence>
<dbReference type="Gene3D" id="3.60.10.10">
    <property type="entry name" value="Endonuclease/exonuclease/phosphatase"/>
    <property type="match status" value="1"/>
</dbReference>
<evidence type="ECO:0000313" key="3">
    <source>
        <dbReference type="Proteomes" id="UP000015388"/>
    </source>
</evidence>
<dbReference type="RefSeq" id="WP_020934386.1">
    <property type="nucleotide sequence ID" value="NC_021915.1"/>
</dbReference>
<dbReference type="KEGG" id="cmd:B841_04890"/>
<dbReference type="AlphaFoldDB" id="S5TIB9"/>
<gene>
    <name evidence="2" type="ORF">B841_04890</name>
</gene>
<dbReference type="HOGENOM" id="CLU_030508_1_0_11"/>
<dbReference type="PANTHER" id="PTHR12121">
    <property type="entry name" value="CARBON CATABOLITE REPRESSOR PROTEIN 4"/>
    <property type="match status" value="1"/>
</dbReference>
<dbReference type="Pfam" id="PF03372">
    <property type="entry name" value="Exo_endo_phos"/>
    <property type="match status" value="1"/>
</dbReference>
<dbReference type="InterPro" id="IPR050410">
    <property type="entry name" value="CCR4/nocturin_mRNA_transcr"/>
</dbReference>
<dbReference type="InterPro" id="IPR036691">
    <property type="entry name" value="Endo/exonu/phosph_ase_sf"/>
</dbReference>
<dbReference type="STRING" id="1224163.B841_04890"/>
<dbReference type="InterPro" id="IPR005135">
    <property type="entry name" value="Endo/exonuclease/phosphatase"/>
</dbReference>
<name>S5TIB9_9CORY</name>
<dbReference type="PANTHER" id="PTHR12121:SF36">
    <property type="entry name" value="ENDONUCLEASE_EXONUCLEASE_PHOSPHATASE DOMAIN-CONTAINING PROTEIN"/>
    <property type="match status" value="1"/>
</dbReference>
<evidence type="ECO:0000259" key="1">
    <source>
        <dbReference type="Pfam" id="PF03372"/>
    </source>
</evidence>
<sequence>MEPLVGKAVPPALHVMSWNIRRILPAPLTRKADRWDRRSPGMAELLGREAPTLLGAQEALPEQVDFLLRSLGRSYRAVGRGRGADGGGEASPLLYDSTRLSLVSSGQLALSDHPERAGSRSWGNLIPRVVVTATFQDRVTGGRFFAANTHLDHLSARSRRRSVDMILKLAEASGVPTVLTGDLNADARSDTLRALVASGTLEDVWSLAADSGARWGTFPNYRPPRLEGRRLDWVLVSPEIKVLYAAHNPRRYANGWPSDHLPVHAVLIPPEGSAVDDR</sequence>
<reference evidence="2 3" key="1">
    <citation type="submission" date="2012-11" db="EMBL/GenBank/DDBJ databases">
        <title>The complete genome sequence of Corynebacterium maris Coryn-1 (=DSM 45190).</title>
        <authorList>
            <person name="Schaffert L."/>
            <person name="Albersmeier A."/>
            <person name="Kalinowski J."/>
            <person name="Ruckert C."/>
        </authorList>
    </citation>
    <scope>NUCLEOTIDE SEQUENCE [LARGE SCALE GENOMIC DNA]</scope>
    <source>
        <strain evidence="3">Coryn-1</strain>
    </source>
</reference>
<feature type="domain" description="Endonuclease/exonuclease/phosphatase" evidence="1">
    <location>
        <begin position="16"/>
        <end position="260"/>
    </location>
</feature>
<organism evidence="2 3">
    <name type="scientific">Corynebacterium maris DSM 45190</name>
    <dbReference type="NCBI Taxonomy" id="1224163"/>
    <lineage>
        <taxon>Bacteria</taxon>
        <taxon>Bacillati</taxon>
        <taxon>Actinomycetota</taxon>
        <taxon>Actinomycetes</taxon>
        <taxon>Mycobacteriales</taxon>
        <taxon>Corynebacteriaceae</taxon>
        <taxon>Corynebacterium</taxon>
    </lineage>
</organism>
<dbReference type="CDD" id="cd09083">
    <property type="entry name" value="EEP-1"/>
    <property type="match status" value="1"/>
</dbReference>
<accession>S5TIB9</accession>
<protein>
    <recommendedName>
        <fullName evidence="1">Endonuclease/exonuclease/phosphatase domain-containing protein</fullName>
    </recommendedName>
</protein>
<dbReference type="SUPFAM" id="SSF56219">
    <property type="entry name" value="DNase I-like"/>
    <property type="match status" value="1"/>
</dbReference>
<dbReference type="GO" id="GO:0000175">
    <property type="term" value="F:3'-5'-RNA exonuclease activity"/>
    <property type="evidence" value="ECO:0007669"/>
    <property type="project" value="TreeGrafter"/>
</dbReference>
<keyword evidence="3" id="KW-1185">Reference proteome</keyword>
<dbReference type="PATRIC" id="fig|1224163.3.peg.979"/>
<proteinExistence type="predicted"/>